<dbReference type="NCBIfam" id="TIGR00756">
    <property type="entry name" value="PPR"/>
    <property type="match status" value="5"/>
</dbReference>
<feature type="region of interest" description="Disordered" evidence="3">
    <location>
        <begin position="24"/>
        <end position="124"/>
    </location>
</feature>
<dbReference type="STRING" id="56857.A0A200QIJ9"/>
<proteinExistence type="predicted"/>
<dbReference type="InterPro" id="IPR002885">
    <property type="entry name" value="PPR_rpt"/>
</dbReference>
<dbReference type="Gene3D" id="1.25.40.10">
    <property type="entry name" value="Tetratricopeptide repeat domain"/>
    <property type="match status" value="4"/>
</dbReference>
<feature type="compositionally biased region" description="Low complexity" evidence="3">
    <location>
        <begin position="24"/>
        <end position="38"/>
    </location>
</feature>
<feature type="repeat" description="PPR" evidence="2">
    <location>
        <begin position="527"/>
        <end position="561"/>
    </location>
</feature>
<dbReference type="Pfam" id="PF13041">
    <property type="entry name" value="PPR_2"/>
    <property type="match status" value="1"/>
</dbReference>
<feature type="repeat" description="PPR" evidence="2">
    <location>
        <begin position="382"/>
        <end position="417"/>
    </location>
</feature>
<feature type="compositionally biased region" description="Acidic residues" evidence="3">
    <location>
        <begin position="39"/>
        <end position="63"/>
    </location>
</feature>
<evidence type="ECO:0000313" key="5">
    <source>
        <dbReference type="Proteomes" id="UP000195402"/>
    </source>
</evidence>
<dbReference type="Pfam" id="PF01535">
    <property type="entry name" value="PPR"/>
    <property type="match status" value="7"/>
</dbReference>
<dbReference type="PROSITE" id="PS51375">
    <property type="entry name" value="PPR"/>
    <property type="match status" value="7"/>
</dbReference>
<feature type="compositionally biased region" description="Pro residues" evidence="3">
    <location>
        <begin position="108"/>
        <end position="118"/>
    </location>
</feature>
<dbReference type="FunFam" id="1.25.40.10:FF:000922">
    <property type="entry name" value="Pentatricopeptide repeat-containing protein"/>
    <property type="match status" value="1"/>
</dbReference>
<keyword evidence="5" id="KW-1185">Reference proteome</keyword>
<accession>A0A200QIJ9</accession>
<dbReference type="OrthoDB" id="185373at2759"/>
<feature type="repeat" description="PPR" evidence="2">
    <location>
        <begin position="237"/>
        <end position="271"/>
    </location>
</feature>
<name>A0A200QIJ9_MACCD</name>
<protein>
    <submittedName>
        <fullName evidence="4">Pentatricopeptide repeat</fullName>
    </submittedName>
</protein>
<dbReference type="FunCoup" id="A0A200QIJ9">
    <property type="interactions" value="534"/>
</dbReference>
<dbReference type="Proteomes" id="UP000195402">
    <property type="component" value="Unassembled WGS sequence"/>
</dbReference>
<gene>
    <name evidence="4" type="ORF">BVC80_1595g11</name>
</gene>
<dbReference type="OMA" id="PWANHNT"/>
<dbReference type="GO" id="GO:0048316">
    <property type="term" value="P:seed development"/>
    <property type="evidence" value="ECO:0007669"/>
    <property type="project" value="UniProtKB-ARBA"/>
</dbReference>
<feature type="repeat" description="PPR" evidence="2">
    <location>
        <begin position="201"/>
        <end position="236"/>
    </location>
</feature>
<feature type="repeat" description="PPR" evidence="2">
    <location>
        <begin position="272"/>
        <end position="306"/>
    </location>
</feature>
<sequence length="575" mass="64660">MSIYQTLIRSLRCSSLLPPSSFAATGRSFSRRFSSAEEAASEETEAEAEAETETETEDEEAEETPSQPPPVRSYGFSSAEEAAAERRRRKRRLRIEPPLHALGRGPSAPRPRPDPNAPRLPDSTSALVGNRLNLHNRVQSLIRSGDLYAASAIARQAVFSNTRPTVFTCNAVIASMYRAGRHNDVANLFRFFFNQCNIIPNIVSYNNLINAYCDAGCVDVALDVYGYILSNSPFSPSPITYRHLTKGLVDSDRISEATDLLREMLNKGHGADSLVYNNLILGFLELGNLDRALEFLNELRERCIVYDGVVHATFMDWYFKNGREKEAMESYQDLLDRQFKMTPATCNVLLEVLLKYGKSLEAETLFDDMLNSHKPPNTHAVNSDTYSIMVNECFKLGKILEAMAVFRRTGTKQGSKPFAMDAACFNNIMGKLCENGLVSDAEKLFGEMSTKSVMQEFTTFKIFIEVYLKEDRVDDAIQMFKKMLFETSLRPGMGFCDKVFDELIKNGRLEEASDIIGRMGEKNVKPDPTSYEVVIMGLKEAGRLDRIRDLLDQMVKNNIAFTPTLRSFLDEAFGK</sequence>
<dbReference type="PANTHER" id="PTHR47937">
    <property type="entry name" value="PLASTID TRANSCRIPTIONALLY ACTIVE CHROMOSOME 2-LIKE PROTEIN"/>
    <property type="match status" value="1"/>
</dbReference>
<dbReference type="InParanoid" id="A0A200QIJ9"/>
<feature type="repeat" description="PPR" evidence="2">
    <location>
        <begin position="342"/>
        <end position="376"/>
    </location>
</feature>
<feature type="repeat" description="PPR" evidence="2">
    <location>
        <begin position="421"/>
        <end position="455"/>
    </location>
</feature>
<evidence type="ECO:0000256" key="1">
    <source>
        <dbReference type="ARBA" id="ARBA00022737"/>
    </source>
</evidence>
<dbReference type="PANTHER" id="PTHR47937:SF2">
    <property type="entry name" value="PENTATRICOPEPTIDE (PPR) REPEAT-CONTAINING PROTEIN, PF01535'-RELATED"/>
    <property type="match status" value="1"/>
</dbReference>
<dbReference type="InterPro" id="IPR052308">
    <property type="entry name" value="PPR_domain-containing"/>
</dbReference>
<evidence type="ECO:0000256" key="3">
    <source>
        <dbReference type="SAM" id="MobiDB-lite"/>
    </source>
</evidence>
<comment type="caution">
    <text evidence="4">The sequence shown here is derived from an EMBL/GenBank/DDBJ whole genome shotgun (WGS) entry which is preliminary data.</text>
</comment>
<reference evidence="4 5" key="1">
    <citation type="journal article" date="2017" name="Mol. Plant">
        <title>The Genome of Medicinal Plant Macleaya cordata Provides New Insights into Benzylisoquinoline Alkaloids Metabolism.</title>
        <authorList>
            <person name="Liu X."/>
            <person name="Liu Y."/>
            <person name="Huang P."/>
            <person name="Ma Y."/>
            <person name="Qing Z."/>
            <person name="Tang Q."/>
            <person name="Cao H."/>
            <person name="Cheng P."/>
            <person name="Zheng Y."/>
            <person name="Yuan Z."/>
            <person name="Zhou Y."/>
            <person name="Liu J."/>
            <person name="Tang Z."/>
            <person name="Zhuo Y."/>
            <person name="Zhang Y."/>
            <person name="Yu L."/>
            <person name="Huang J."/>
            <person name="Yang P."/>
            <person name="Peng Q."/>
            <person name="Zhang J."/>
            <person name="Jiang W."/>
            <person name="Zhang Z."/>
            <person name="Lin K."/>
            <person name="Ro D.K."/>
            <person name="Chen X."/>
            <person name="Xiong X."/>
            <person name="Shang Y."/>
            <person name="Huang S."/>
            <person name="Zeng J."/>
        </authorList>
    </citation>
    <scope>NUCLEOTIDE SEQUENCE [LARGE SCALE GENOMIC DNA]</scope>
    <source>
        <strain evidence="5">cv. BLH2017</strain>
        <tissue evidence="4">Root</tissue>
    </source>
</reference>
<dbReference type="InterPro" id="IPR011990">
    <property type="entry name" value="TPR-like_helical_dom_sf"/>
</dbReference>
<evidence type="ECO:0000256" key="2">
    <source>
        <dbReference type="PROSITE-ProRule" id="PRU00708"/>
    </source>
</evidence>
<evidence type="ECO:0000313" key="4">
    <source>
        <dbReference type="EMBL" id="OVA10207.1"/>
    </source>
</evidence>
<dbReference type="AlphaFoldDB" id="A0A200QIJ9"/>
<keyword evidence="1" id="KW-0677">Repeat</keyword>
<organism evidence="4 5">
    <name type="scientific">Macleaya cordata</name>
    <name type="common">Five-seeded plume-poppy</name>
    <name type="synonym">Bocconia cordata</name>
    <dbReference type="NCBI Taxonomy" id="56857"/>
    <lineage>
        <taxon>Eukaryota</taxon>
        <taxon>Viridiplantae</taxon>
        <taxon>Streptophyta</taxon>
        <taxon>Embryophyta</taxon>
        <taxon>Tracheophyta</taxon>
        <taxon>Spermatophyta</taxon>
        <taxon>Magnoliopsida</taxon>
        <taxon>Ranunculales</taxon>
        <taxon>Papaveraceae</taxon>
        <taxon>Papaveroideae</taxon>
        <taxon>Macleaya</taxon>
    </lineage>
</organism>
<dbReference type="SUPFAM" id="SSF48452">
    <property type="entry name" value="TPR-like"/>
    <property type="match status" value="1"/>
</dbReference>
<dbReference type="EMBL" id="MVGT01002027">
    <property type="protein sequence ID" value="OVA10207.1"/>
    <property type="molecule type" value="Genomic_DNA"/>
</dbReference>